<sequence>MSFALGHVLGAQACLQPGQLLPPLSERAECLLQESEQSQSDTQDFLSTHLLLGPWPWLRSQQGQSKVSSKRR</sequence>
<proteinExistence type="predicted"/>
<protein>
    <submittedName>
        <fullName evidence="1">Uncharacterized protein</fullName>
    </submittedName>
</protein>
<reference evidence="1 2" key="1">
    <citation type="journal article" date="2019" name="Nat. Ecol. Evol.">
        <title>Megaphylogeny resolves global patterns of mushroom evolution.</title>
        <authorList>
            <person name="Varga T."/>
            <person name="Krizsan K."/>
            <person name="Foldi C."/>
            <person name="Dima B."/>
            <person name="Sanchez-Garcia M."/>
            <person name="Sanchez-Ramirez S."/>
            <person name="Szollosi G.J."/>
            <person name="Szarkandi J.G."/>
            <person name="Papp V."/>
            <person name="Albert L."/>
            <person name="Andreopoulos W."/>
            <person name="Angelini C."/>
            <person name="Antonin V."/>
            <person name="Barry K.W."/>
            <person name="Bougher N.L."/>
            <person name="Buchanan P."/>
            <person name="Buyck B."/>
            <person name="Bense V."/>
            <person name="Catcheside P."/>
            <person name="Chovatia M."/>
            <person name="Cooper J."/>
            <person name="Damon W."/>
            <person name="Desjardin D."/>
            <person name="Finy P."/>
            <person name="Geml J."/>
            <person name="Haridas S."/>
            <person name="Hughes K."/>
            <person name="Justo A."/>
            <person name="Karasinski D."/>
            <person name="Kautmanova I."/>
            <person name="Kiss B."/>
            <person name="Kocsube S."/>
            <person name="Kotiranta H."/>
            <person name="LaButti K.M."/>
            <person name="Lechner B.E."/>
            <person name="Liimatainen K."/>
            <person name="Lipzen A."/>
            <person name="Lukacs Z."/>
            <person name="Mihaltcheva S."/>
            <person name="Morgado L.N."/>
            <person name="Niskanen T."/>
            <person name="Noordeloos M.E."/>
            <person name="Ohm R.A."/>
            <person name="Ortiz-Santana B."/>
            <person name="Ovrebo C."/>
            <person name="Racz N."/>
            <person name="Riley R."/>
            <person name="Savchenko A."/>
            <person name="Shiryaev A."/>
            <person name="Soop K."/>
            <person name="Spirin V."/>
            <person name="Szebenyi C."/>
            <person name="Tomsovsky M."/>
            <person name="Tulloss R.E."/>
            <person name="Uehling J."/>
            <person name="Grigoriev I.V."/>
            <person name="Vagvolgyi C."/>
            <person name="Papp T."/>
            <person name="Martin F.M."/>
            <person name="Miettinen O."/>
            <person name="Hibbett D.S."/>
            <person name="Nagy L.G."/>
        </authorList>
    </citation>
    <scope>NUCLEOTIDE SEQUENCE [LARGE SCALE GENOMIC DNA]</scope>
    <source>
        <strain evidence="1 2">CBS 962.96</strain>
    </source>
</reference>
<evidence type="ECO:0000313" key="2">
    <source>
        <dbReference type="Proteomes" id="UP000297245"/>
    </source>
</evidence>
<accession>A0A4S8M382</accession>
<name>A0A4S8M382_DENBC</name>
<dbReference type="EMBL" id="ML179173">
    <property type="protein sequence ID" value="THU96602.1"/>
    <property type="molecule type" value="Genomic_DNA"/>
</dbReference>
<keyword evidence="2" id="KW-1185">Reference proteome</keyword>
<dbReference type="Proteomes" id="UP000297245">
    <property type="component" value="Unassembled WGS sequence"/>
</dbReference>
<evidence type="ECO:0000313" key="1">
    <source>
        <dbReference type="EMBL" id="THU96602.1"/>
    </source>
</evidence>
<gene>
    <name evidence="1" type="ORF">K435DRAFT_858383</name>
</gene>
<dbReference type="AlphaFoldDB" id="A0A4S8M382"/>
<organism evidence="1 2">
    <name type="scientific">Dendrothele bispora (strain CBS 962.96)</name>
    <dbReference type="NCBI Taxonomy" id="1314807"/>
    <lineage>
        <taxon>Eukaryota</taxon>
        <taxon>Fungi</taxon>
        <taxon>Dikarya</taxon>
        <taxon>Basidiomycota</taxon>
        <taxon>Agaricomycotina</taxon>
        <taxon>Agaricomycetes</taxon>
        <taxon>Agaricomycetidae</taxon>
        <taxon>Agaricales</taxon>
        <taxon>Agaricales incertae sedis</taxon>
        <taxon>Dendrothele</taxon>
    </lineage>
</organism>